<reference evidence="1" key="1">
    <citation type="submission" date="2022-02" db="EMBL/GenBank/DDBJ databases">
        <title>Plant Genome Project.</title>
        <authorList>
            <person name="Zhang R.-G."/>
        </authorList>
    </citation>
    <scope>NUCLEOTIDE SEQUENCE</scope>
    <source>
        <strain evidence="1">AT1</strain>
    </source>
</reference>
<gene>
    <name evidence="1" type="ORF">RHMOL_Rhmol13G0257400</name>
</gene>
<evidence type="ECO:0000313" key="2">
    <source>
        <dbReference type="Proteomes" id="UP001062846"/>
    </source>
</evidence>
<sequence>MATKPSTCFFGNGWSSTVPSYCSMHSDLRFSPLPSHRFYPAYCKMRQRNFGSQQKKPAKKATPERLPTNASLQQNVDEDSKLETLSTDNISSLKYENKSNDGVDTILAADNTNEKDVDTLTVLPQIKPSV</sequence>
<dbReference type="EMBL" id="CM046400">
    <property type="protein sequence ID" value="KAI8525789.1"/>
    <property type="molecule type" value="Genomic_DNA"/>
</dbReference>
<comment type="caution">
    <text evidence="1">The sequence shown here is derived from an EMBL/GenBank/DDBJ whole genome shotgun (WGS) entry which is preliminary data.</text>
</comment>
<keyword evidence="2" id="KW-1185">Reference proteome</keyword>
<proteinExistence type="predicted"/>
<dbReference type="Proteomes" id="UP001062846">
    <property type="component" value="Chromosome 13"/>
</dbReference>
<accession>A0ACC0LBT0</accession>
<protein>
    <submittedName>
        <fullName evidence="1">Uncharacterized protein</fullName>
    </submittedName>
</protein>
<evidence type="ECO:0000313" key="1">
    <source>
        <dbReference type="EMBL" id="KAI8525789.1"/>
    </source>
</evidence>
<organism evidence="1 2">
    <name type="scientific">Rhododendron molle</name>
    <name type="common">Chinese azalea</name>
    <name type="synonym">Azalea mollis</name>
    <dbReference type="NCBI Taxonomy" id="49168"/>
    <lineage>
        <taxon>Eukaryota</taxon>
        <taxon>Viridiplantae</taxon>
        <taxon>Streptophyta</taxon>
        <taxon>Embryophyta</taxon>
        <taxon>Tracheophyta</taxon>
        <taxon>Spermatophyta</taxon>
        <taxon>Magnoliopsida</taxon>
        <taxon>eudicotyledons</taxon>
        <taxon>Gunneridae</taxon>
        <taxon>Pentapetalae</taxon>
        <taxon>asterids</taxon>
        <taxon>Ericales</taxon>
        <taxon>Ericaceae</taxon>
        <taxon>Ericoideae</taxon>
        <taxon>Rhodoreae</taxon>
        <taxon>Rhododendron</taxon>
    </lineage>
</organism>
<name>A0ACC0LBT0_RHOML</name>